<dbReference type="Pfam" id="PF13416">
    <property type="entry name" value="SBP_bac_8"/>
    <property type="match status" value="1"/>
</dbReference>
<evidence type="ECO:0000256" key="2">
    <source>
        <dbReference type="SAM" id="SignalP"/>
    </source>
</evidence>
<dbReference type="Gene3D" id="3.40.190.10">
    <property type="entry name" value="Periplasmic binding protein-like II"/>
    <property type="match status" value="1"/>
</dbReference>
<keyword evidence="2" id="KW-0732">Signal</keyword>
<dbReference type="PROSITE" id="PS51257">
    <property type="entry name" value="PROKAR_LIPOPROTEIN"/>
    <property type="match status" value="1"/>
</dbReference>
<proteinExistence type="predicted"/>
<dbReference type="Proteomes" id="UP001595816">
    <property type="component" value="Unassembled WGS sequence"/>
</dbReference>
<dbReference type="SUPFAM" id="SSF53850">
    <property type="entry name" value="Periplasmic binding protein-like II"/>
    <property type="match status" value="1"/>
</dbReference>
<sequence length="434" mass="46294">MGVTSRRRALAAVAVLAIGALGLTACSDDKDGTGSSTEQITLNVDVFGNFGYEELYKQYQAAHPNIKIVERGTGGQLGDYTQQVTQRLAAGSGLGDVIAIEEGMIIDMKSKGSAFVDLNEYGAKDLSGNFLPWKYEAAKTDDGKLIGLGTDVGGMAMCYRTDLFKQAGLPTNRDEVSKLWPTWDDYINVGKQFKSRVPKAGFIDAVTNTYNSILMQEAGNTTGYTYFDTKNAYVTDTNPAVRKAWDISNKILEAGLSAKLQAWTDQWNAGFKNAQFATIACPAWMTGYITSQNGDAGKGKWDIATVPGSGGNWGGSWLSVPKQSKHQKEAAELAKFLTNPAGQIAAFKSKGNLPSSPQALDDPAVKAAVNDYFSNAPTGTIYGASAKALKPVYLGAKNVPVRTAVENALRSVEQGQKKSDAAWTTAVADGKKAA</sequence>
<gene>
    <name evidence="3" type="ORF">ACFOZ4_32685</name>
</gene>
<dbReference type="PANTHER" id="PTHR43649">
    <property type="entry name" value="ARABINOSE-BINDING PROTEIN-RELATED"/>
    <property type="match status" value="1"/>
</dbReference>
<name>A0ABV8LY61_9ACTN</name>
<dbReference type="InterPro" id="IPR050490">
    <property type="entry name" value="Bact_solute-bd_prot1"/>
</dbReference>
<feature type="chain" id="PRO_5046870887" evidence="2">
    <location>
        <begin position="28"/>
        <end position="434"/>
    </location>
</feature>
<reference evidence="4" key="1">
    <citation type="journal article" date="2019" name="Int. J. Syst. Evol. Microbiol.">
        <title>The Global Catalogue of Microorganisms (GCM) 10K type strain sequencing project: providing services to taxonomists for standard genome sequencing and annotation.</title>
        <authorList>
            <consortium name="The Broad Institute Genomics Platform"/>
            <consortium name="The Broad Institute Genome Sequencing Center for Infectious Disease"/>
            <person name="Wu L."/>
            <person name="Ma J."/>
        </authorList>
    </citation>
    <scope>NUCLEOTIDE SEQUENCE [LARGE SCALE GENOMIC DNA]</scope>
    <source>
        <strain evidence="4">CGMCC 4.7289</strain>
    </source>
</reference>
<keyword evidence="4" id="KW-1185">Reference proteome</keyword>
<dbReference type="InterPro" id="IPR006059">
    <property type="entry name" value="SBP"/>
</dbReference>
<feature type="signal peptide" evidence="2">
    <location>
        <begin position="1"/>
        <end position="27"/>
    </location>
</feature>
<evidence type="ECO:0000313" key="4">
    <source>
        <dbReference type="Proteomes" id="UP001595816"/>
    </source>
</evidence>
<comment type="caution">
    <text evidence="3">The sequence shown here is derived from an EMBL/GenBank/DDBJ whole genome shotgun (WGS) entry which is preliminary data.</text>
</comment>
<evidence type="ECO:0000313" key="3">
    <source>
        <dbReference type="EMBL" id="MFC4135394.1"/>
    </source>
</evidence>
<accession>A0ABV8LY61</accession>
<dbReference type="PANTHER" id="PTHR43649:SF32">
    <property type="entry name" value="SUGAR BINDING SECRETED PROTEIN"/>
    <property type="match status" value="1"/>
</dbReference>
<dbReference type="RefSeq" id="WP_253756403.1">
    <property type="nucleotide sequence ID" value="NZ_JAMZDZ010000001.1"/>
</dbReference>
<feature type="region of interest" description="Disordered" evidence="1">
    <location>
        <begin position="414"/>
        <end position="434"/>
    </location>
</feature>
<dbReference type="EMBL" id="JBHSAY010000021">
    <property type="protein sequence ID" value="MFC4135394.1"/>
    <property type="molecule type" value="Genomic_DNA"/>
</dbReference>
<protein>
    <submittedName>
        <fullName evidence="3">ABC transporter substrate-binding protein</fullName>
    </submittedName>
</protein>
<organism evidence="3 4">
    <name type="scientific">Hamadaea flava</name>
    <dbReference type="NCBI Taxonomy" id="1742688"/>
    <lineage>
        <taxon>Bacteria</taxon>
        <taxon>Bacillati</taxon>
        <taxon>Actinomycetota</taxon>
        <taxon>Actinomycetes</taxon>
        <taxon>Micromonosporales</taxon>
        <taxon>Micromonosporaceae</taxon>
        <taxon>Hamadaea</taxon>
    </lineage>
</organism>
<evidence type="ECO:0000256" key="1">
    <source>
        <dbReference type="SAM" id="MobiDB-lite"/>
    </source>
</evidence>